<feature type="region of interest" description="Disordered" evidence="1">
    <location>
        <begin position="794"/>
        <end position="846"/>
    </location>
</feature>
<name>K0T053_THAOC</name>
<feature type="region of interest" description="Disordered" evidence="1">
    <location>
        <begin position="700"/>
        <end position="753"/>
    </location>
</feature>
<feature type="compositionally biased region" description="Basic and acidic residues" evidence="1">
    <location>
        <begin position="724"/>
        <end position="751"/>
    </location>
</feature>
<reference evidence="3 4" key="1">
    <citation type="journal article" date="2012" name="Genome Biol.">
        <title>Genome and low-iron response of an oceanic diatom adapted to chronic iron limitation.</title>
        <authorList>
            <person name="Lommer M."/>
            <person name="Specht M."/>
            <person name="Roy A.S."/>
            <person name="Kraemer L."/>
            <person name="Andreson R."/>
            <person name="Gutowska M.A."/>
            <person name="Wolf J."/>
            <person name="Bergner S.V."/>
            <person name="Schilhabel M.B."/>
            <person name="Klostermeier U.C."/>
            <person name="Beiko R.G."/>
            <person name="Rosenstiel P."/>
            <person name="Hippler M."/>
            <person name="Laroche J."/>
        </authorList>
    </citation>
    <scope>NUCLEOTIDE SEQUENCE [LARGE SCALE GENOMIC DNA]</scope>
    <source>
        <strain evidence="3 4">CCMP1005</strain>
    </source>
</reference>
<feature type="compositionally biased region" description="Low complexity" evidence="1">
    <location>
        <begin position="580"/>
        <end position="590"/>
    </location>
</feature>
<feature type="compositionally biased region" description="Basic residues" evidence="1">
    <location>
        <begin position="712"/>
        <end position="723"/>
    </location>
</feature>
<feature type="compositionally biased region" description="Polar residues" evidence="1">
    <location>
        <begin position="795"/>
        <end position="809"/>
    </location>
</feature>
<keyword evidence="2" id="KW-0732">Signal</keyword>
<dbReference type="OrthoDB" id="4405280at2759"/>
<evidence type="ECO:0000256" key="1">
    <source>
        <dbReference type="SAM" id="MobiDB-lite"/>
    </source>
</evidence>
<organism evidence="3 4">
    <name type="scientific">Thalassiosira oceanica</name>
    <name type="common">Marine diatom</name>
    <dbReference type="NCBI Taxonomy" id="159749"/>
    <lineage>
        <taxon>Eukaryota</taxon>
        <taxon>Sar</taxon>
        <taxon>Stramenopiles</taxon>
        <taxon>Ochrophyta</taxon>
        <taxon>Bacillariophyta</taxon>
        <taxon>Coscinodiscophyceae</taxon>
        <taxon>Thalassiosirophycidae</taxon>
        <taxon>Thalassiosirales</taxon>
        <taxon>Thalassiosiraceae</taxon>
        <taxon>Thalassiosira</taxon>
    </lineage>
</organism>
<gene>
    <name evidence="3" type="ORF">THAOC_06491</name>
</gene>
<feature type="chain" id="PRO_5003837510" evidence="2">
    <location>
        <begin position="21"/>
        <end position="1031"/>
    </location>
</feature>
<evidence type="ECO:0000256" key="2">
    <source>
        <dbReference type="SAM" id="SignalP"/>
    </source>
</evidence>
<proteinExistence type="predicted"/>
<protein>
    <submittedName>
        <fullName evidence="3">Uncharacterized protein</fullName>
    </submittedName>
</protein>
<dbReference type="AlphaFoldDB" id="K0T053"/>
<feature type="compositionally biased region" description="Low complexity" evidence="1">
    <location>
        <begin position="1018"/>
        <end position="1031"/>
    </location>
</feature>
<sequence>MRWASLFLLALAAAPSSVLGQCSSKNDCSDGELCAYSAVDGMADLVCCPSGSEVSNYISRNDYGFTSSGRRGFCTGLSDGAKCGEFDNVCSSGSCVLETCQAQKLDDNAVCKIDNDCQSTACAYSAVDGASDFVCCSSGSEVSNYISRNDYGFTSSGRRGFCTGLSDGAKCGEFDNVCASGHCVCGACVEAGFICETGICGPDGCLSEQLQPGAKCIAANNCVLGDCGDDGTCSYLEDSAACSEGLDSQCESQACARDKVAQDAEFVCCPSGSKLTEEGSSLSVCTEMGVTGDSCFSDIICKDNVCVEGTCKGGLQKEAEACEKDGHCHSGTCSGANKCSPFSTLEERNMYFNSLAVCPIASLDNSNSGSSVTLQVFGDSTSRSWSSAYFEEFRDENRDSTGTKNVVEGQKVLDELIGCADGSSIVAQRKGDSVCFSYQFQDVGNDGTDSSCKSKCIKFGGSGSLETYDKLTTRVTGGLFGTPVTAYYFGENRKCRVEVSIEQATTSAENGAGQDDSEGASVLTSEGDNGGGSEAEDVDSGPANGEPGQDENEVTTPGNDADTGGGSKSEEAEEVDDIPASLGLSAGGESSQDDSEDHPKTSEMKGSLQIHFATSLAVPDSSPAFTCIISAGPSYYNQDVQESAWPGRGPRYPAARSAWATRPALGPAATSFRRVDTQLPQPPRAGLERVPGELRALRHLVHRGQAPDRGRVPKLRRAPRLRRREREGRDQRRDEGGGEEAEHPLSEDVRRLSSPMGRNFQQLKGHHEFGIGGDSRGLSQSCSRRHLPRKLLAIKSNQDESAPQTTSPASPAGRPRHGHVRSHGVDGPDGGDGRQAEGVGEAIVRPSSTERRMLSVTALNLLPNIAPQVETSLLISHATLRVSLHMLLLPLRLIGGVYEYRIDPKAKVFGGRTEASHCRAKAYGHIVVTRLRLYVGVGVVLASRLSKTRNRIQQTAEFRLGAQRGARGFAALHWQGAGAESTGIDYRNTGRWVDLSSHGLVSIRQTARKCPLRRSSARRASTSSGTGAPRP</sequence>
<comment type="caution">
    <text evidence="3">The sequence shown here is derived from an EMBL/GenBank/DDBJ whole genome shotgun (WGS) entry which is preliminary data.</text>
</comment>
<feature type="region of interest" description="Disordered" evidence="1">
    <location>
        <begin position="505"/>
        <end position="605"/>
    </location>
</feature>
<dbReference type="EMBL" id="AGNL01006467">
    <property type="protein sequence ID" value="EJK72018.1"/>
    <property type="molecule type" value="Genomic_DNA"/>
</dbReference>
<feature type="signal peptide" evidence="2">
    <location>
        <begin position="1"/>
        <end position="20"/>
    </location>
</feature>
<evidence type="ECO:0000313" key="4">
    <source>
        <dbReference type="Proteomes" id="UP000266841"/>
    </source>
</evidence>
<dbReference type="Proteomes" id="UP000266841">
    <property type="component" value="Unassembled WGS sequence"/>
</dbReference>
<accession>K0T053</accession>
<evidence type="ECO:0000313" key="3">
    <source>
        <dbReference type="EMBL" id="EJK72018.1"/>
    </source>
</evidence>
<feature type="compositionally biased region" description="Basic and acidic residues" evidence="1">
    <location>
        <begin position="823"/>
        <end position="835"/>
    </location>
</feature>
<feature type="region of interest" description="Disordered" evidence="1">
    <location>
        <begin position="1011"/>
        <end position="1031"/>
    </location>
</feature>
<keyword evidence="4" id="KW-1185">Reference proteome</keyword>